<dbReference type="OMA" id="HDHISSA"/>
<name>A0A088EA34_9CREN</name>
<dbReference type="RefSeq" id="WP_012021944.1">
    <property type="nucleotide sequence ID" value="NZ_AP019770.1"/>
</dbReference>
<evidence type="ECO:0000313" key="1">
    <source>
        <dbReference type="EMBL" id="AIM28140.1"/>
    </source>
</evidence>
<dbReference type="AlphaFoldDB" id="A0A088EA34"/>
<protein>
    <submittedName>
        <fullName evidence="1">Uncharacterized protein</fullName>
    </submittedName>
</protein>
<organism evidence="1 2">
    <name type="scientific">Metallosphaera sedula</name>
    <dbReference type="NCBI Taxonomy" id="43687"/>
    <lineage>
        <taxon>Archaea</taxon>
        <taxon>Thermoproteota</taxon>
        <taxon>Thermoprotei</taxon>
        <taxon>Sulfolobales</taxon>
        <taxon>Sulfolobaceae</taxon>
        <taxon>Metallosphaera</taxon>
    </lineage>
</organism>
<reference evidence="1 2" key="1">
    <citation type="journal article" date="2014" name="J. Bacteriol.">
        <title>Role of an Archaeal PitA Transporter in the Copper and Arsenic Resistance of Metallosphaera sedula, an Extreme Thermoacidophile.</title>
        <authorList>
            <person name="McCarthy S."/>
            <person name="Ai C."/>
            <person name="Wheaton G."/>
            <person name="Tevatia R."/>
            <person name="Eckrich V."/>
            <person name="Kelly R."/>
            <person name="Blum P."/>
        </authorList>
    </citation>
    <scope>NUCLEOTIDE SEQUENCE [LARGE SCALE GENOMIC DNA]</scope>
    <source>
        <strain evidence="1 2">CuR1</strain>
    </source>
</reference>
<dbReference type="EMBL" id="CP008822">
    <property type="protein sequence ID" value="AIM28140.1"/>
    <property type="molecule type" value="Genomic_DNA"/>
</dbReference>
<accession>A0A088EA34</accession>
<dbReference type="Proteomes" id="UP000029084">
    <property type="component" value="Chromosome"/>
</dbReference>
<gene>
    <name evidence="1" type="ORF">HA72_2017</name>
</gene>
<proteinExistence type="predicted"/>
<dbReference type="GeneID" id="97612876"/>
<sequence length="86" mass="9442">MAIPLTGDSKKFYAIVKVDNVEVPDGVSKTGLHDHISSAVDEVINNVKAYLKDQGIMGKFNAHIEVFAKEESVTRLIESIKTKIKA</sequence>
<evidence type="ECO:0000313" key="2">
    <source>
        <dbReference type="Proteomes" id="UP000029084"/>
    </source>
</evidence>